<proteinExistence type="predicted"/>
<gene>
    <name evidence="1" type="ORF">SAMN04244571_04588</name>
    <name evidence="2" type="ORF">SAMN04244574_04516</name>
</gene>
<dbReference type="EMBL" id="FOSX01000146">
    <property type="protein sequence ID" value="SFL50453.1"/>
    <property type="molecule type" value="Genomic_DNA"/>
</dbReference>
<evidence type="ECO:0000313" key="2">
    <source>
        <dbReference type="EMBL" id="SFL50453.1"/>
    </source>
</evidence>
<name>A0A1I4I8S3_9GAMM</name>
<feature type="non-terminal residue" evidence="2">
    <location>
        <position position="75"/>
    </location>
</feature>
<evidence type="ECO:0000313" key="1">
    <source>
        <dbReference type="EMBL" id="SFB63822.1"/>
    </source>
</evidence>
<evidence type="ECO:0000313" key="4">
    <source>
        <dbReference type="Proteomes" id="UP000199579"/>
    </source>
</evidence>
<protein>
    <recommendedName>
        <fullName evidence="5">IS4 family transposase</fullName>
    </recommendedName>
</protein>
<sequence length="75" mass="8587">MWDEVLARFEKQAPASVMARLALERAMPAAWVDEVFEANRQRQYPRELLFSTVVELMSLVSLGLRPSLHAAARQM</sequence>
<dbReference type="Proteomes" id="UP000199579">
    <property type="component" value="Unassembled WGS sequence"/>
</dbReference>
<evidence type="ECO:0008006" key="5">
    <source>
        <dbReference type="Google" id="ProtNLM"/>
    </source>
</evidence>
<dbReference type="AlphaFoldDB" id="A0A1I4I8S3"/>
<accession>A0A1I4I8S3</accession>
<organism evidence="2 4">
    <name type="scientific">Azotobacter beijerinckii</name>
    <dbReference type="NCBI Taxonomy" id="170623"/>
    <lineage>
        <taxon>Bacteria</taxon>
        <taxon>Pseudomonadati</taxon>
        <taxon>Pseudomonadota</taxon>
        <taxon>Gammaproteobacteria</taxon>
        <taxon>Pseudomonadales</taxon>
        <taxon>Pseudomonadaceae</taxon>
        <taxon>Azotobacter</taxon>
    </lineage>
</organism>
<dbReference type="Proteomes" id="UP000198861">
    <property type="component" value="Unassembled WGS sequence"/>
</dbReference>
<evidence type="ECO:0000313" key="3">
    <source>
        <dbReference type="Proteomes" id="UP000198861"/>
    </source>
</evidence>
<reference evidence="2 4" key="1">
    <citation type="submission" date="2016-10" db="EMBL/GenBank/DDBJ databases">
        <authorList>
            <person name="de Groot N.N."/>
        </authorList>
    </citation>
    <scope>NUCLEOTIDE SEQUENCE [LARGE SCALE GENOMIC DNA]</scope>
    <source>
        <strain evidence="2 4">DSM 381</strain>
    </source>
</reference>
<reference evidence="1 3" key="2">
    <citation type="submission" date="2016-10" db="EMBL/GenBank/DDBJ databases">
        <authorList>
            <person name="Varghese N."/>
            <person name="Submissions S."/>
        </authorList>
    </citation>
    <scope>NUCLEOTIDE SEQUENCE [LARGE SCALE GENOMIC DNA]</scope>
    <source>
        <strain evidence="1 3">DSM 282</strain>
    </source>
</reference>
<dbReference type="EMBL" id="FOKJ01000148">
    <property type="protein sequence ID" value="SFB63822.1"/>
    <property type="molecule type" value="Genomic_DNA"/>
</dbReference>
<keyword evidence="3" id="KW-1185">Reference proteome</keyword>